<feature type="transmembrane region" description="Helical" evidence="1">
    <location>
        <begin position="135"/>
        <end position="155"/>
    </location>
</feature>
<evidence type="ECO:0000313" key="2">
    <source>
        <dbReference type="EMBL" id="MBV6342251.1"/>
    </source>
</evidence>
<feature type="transmembrane region" description="Helical" evidence="1">
    <location>
        <begin position="184"/>
        <end position="211"/>
    </location>
</feature>
<reference evidence="2 3" key="1">
    <citation type="journal article" date="2020" name="J Geophys Res Biogeosci">
        <title>Magnetotaxis as an Adaptation to Enable Bacterial Shuttling of Microbial Sulfur and Sulfur Cycling Across Aquatic Oxic#Anoxic Interfaces.</title>
        <authorList>
            <person name="Li J."/>
            <person name="Liu P."/>
            <person name="Wang J."/>
            <person name="Roberts A.P."/>
            <person name="Pan Y."/>
        </authorList>
    </citation>
    <scope>NUCLEOTIDE SEQUENCE [LARGE SCALE GENOMIC DNA]</scope>
    <source>
        <strain evidence="2 3">MYR-1_YQ</strain>
    </source>
</reference>
<dbReference type="RefSeq" id="WP_218252873.1">
    <property type="nucleotide sequence ID" value="NZ_JABXWD010000220.1"/>
</dbReference>
<dbReference type="Proteomes" id="UP001196980">
    <property type="component" value="Unassembled WGS sequence"/>
</dbReference>
<proteinExistence type="predicted"/>
<keyword evidence="1" id="KW-1133">Transmembrane helix</keyword>
<feature type="transmembrane region" description="Helical" evidence="1">
    <location>
        <begin position="101"/>
        <end position="123"/>
    </location>
</feature>
<sequence length="283" mass="31647">MMDMEFIGMQELLKRLVSVFDSSTIEGIKGGSSLYGGLIIGLLFGVVLQKGRLCKYDIVTGLFRLQDFTVFRLGTPVLMVSMVLVYLLTDMGYMELHVPKTVIVPQIAGGLLFGAAIAIMGYCPGTAAGAIGEGSLDGIPAILGMITGAVLYAEFFHADLSETFMTWGAIGRDTFPDIFEINHWYLIVLFLLMATMFLLMTTMVDWMIIFLRRTFNMFQDLTVTMEEKLPTEKNDDNNKGVNLKKKTGTIKNDKKEELTPYKKKENAAKKLKKNLFDIFHNSN</sequence>
<dbReference type="Pfam" id="PF04143">
    <property type="entry name" value="Sulf_transp"/>
    <property type="match status" value="1"/>
</dbReference>
<feature type="transmembrane region" description="Helical" evidence="1">
    <location>
        <begin position="69"/>
        <end position="89"/>
    </location>
</feature>
<dbReference type="EMBL" id="JABXWD010000220">
    <property type="protein sequence ID" value="MBV6342251.1"/>
    <property type="molecule type" value="Genomic_DNA"/>
</dbReference>
<gene>
    <name evidence="2" type="ORF">HWQ67_11700</name>
</gene>
<evidence type="ECO:0000256" key="1">
    <source>
        <dbReference type="SAM" id="Phobius"/>
    </source>
</evidence>
<protein>
    <submittedName>
        <fullName evidence="2">YeeE/YedE family protein</fullName>
    </submittedName>
</protein>
<keyword evidence="1" id="KW-0812">Transmembrane</keyword>
<evidence type="ECO:0000313" key="3">
    <source>
        <dbReference type="Proteomes" id="UP001196980"/>
    </source>
</evidence>
<dbReference type="InterPro" id="IPR007272">
    <property type="entry name" value="Sulf_transp_TsuA/YedE"/>
</dbReference>
<accession>A0ABS6S0C1</accession>
<comment type="caution">
    <text evidence="2">The sequence shown here is derived from an EMBL/GenBank/DDBJ whole genome shotgun (WGS) entry which is preliminary data.</text>
</comment>
<feature type="transmembrane region" description="Helical" evidence="1">
    <location>
        <begin position="32"/>
        <end position="48"/>
    </location>
</feature>
<keyword evidence="1" id="KW-0472">Membrane</keyword>
<keyword evidence="3" id="KW-1185">Reference proteome</keyword>
<organism evidence="2 3">
    <name type="scientific">Candidatus Magnetobacterium casense</name>
    <dbReference type="NCBI Taxonomy" id="1455061"/>
    <lineage>
        <taxon>Bacteria</taxon>
        <taxon>Pseudomonadati</taxon>
        <taxon>Nitrospirota</taxon>
        <taxon>Thermodesulfovibrionia</taxon>
        <taxon>Thermodesulfovibrionales</taxon>
        <taxon>Candidatus Magnetobacteriaceae</taxon>
        <taxon>Candidatus Magnetobacterium</taxon>
    </lineage>
</organism>
<name>A0ABS6S0C1_9BACT</name>